<feature type="transmembrane region" description="Helical" evidence="6">
    <location>
        <begin position="315"/>
        <end position="333"/>
    </location>
</feature>
<dbReference type="GO" id="GO:0022857">
    <property type="term" value="F:transmembrane transporter activity"/>
    <property type="evidence" value="ECO:0007669"/>
    <property type="project" value="InterPro"/>
</dbReference>
<feature type="transmembrane region" description="Helical" evidence="6">
    <location>
        <begin position="375"/>
        <end position="397"/>
    </location>
</feature>
<dbReference type="STRING" id="644295.Metev_1014"/>
<keyword evidence="4 6" id="KW-1133">Transmembrane helix</keyword>
<dbReference type="HOGENOM" id="CLU_007946_15_12_2"/>
<dbReference type="Proteomes" id="UP000000391">
    <property type="component" value="Chromosome"/>
</dbReference>
<evidence type="ECO:0000256" key="5">
    <source>
        <dbReference type="ARBA" id="ARBA00023136"/>
    </source>
</evidence>
<keyword evidence="5 6" id="KW-0472">Membrane</keyword>
<feature type="transmembrane region" description="Helical" evidence="6">
    <location>
        <begin position="117"/>
        <end position="139"/>
    </location>
</feature>
<dbReference type="RefSeq" id="WP_013194470.1">
    <property type="nucleotide sequence ID" value="NC_014253.1"/>
</dbReference>
<feature type="transmembrane region" description="Helical" evidence="6">
    <location>
        <begin position="12"/>
        <end position="34"/>
    </location>
</feature>
<proteinExistence type="predicted"/>
<keyword evidence="2" id="KW-1003">Cell membrane</keyword>
<feature type="transmembrane region" description="Helical" evidence="6">
    <location>
        <begin position="220"/>
        <end position="244"/>
    </location>
</feature>
<dbReference type="PANTHER" id="PTHR42770">
    <property type="entry name" value="AMINO ACID TRANSPORTER-RELATED"/>
    <property type="match status" value="1"/>
</dbReference>
<feature type="transmembrane region" description="Helical" evidence="6">
    <location>
        <begin position="403"/>
        <end position="420"/>
    </location>
</feature>
<dbReference type="GO" id="GO:0005886">
    <property type="term" value="C:plasma membrane"/>
    <property type="evidence" value="ECO:0007669"/>
    <property type="project" value="UniProtKB-SubCell"/>
</dbReference>
<comment type="subcellular location">
    <subcellularLocation>
        <location evidence="1">Cell membrane</location>
        <topology evidence="1">Multi-pass membrane protein</topology>
    </subcellularLocation>
</comment>
<evidence type="ECO:0000256" key="1">
    <source>
        <dbReference type="ARBA" id="ARBA00004651"/>
    </source>
</evidence>
<dbReference type="InterPro" id="IPR050367">
    <property type="entry name" value="APC_superfamily"/>
</dbReference>
<protein>
    <submittedName>
        <fullName evidence="7">Amino acid permease-associated region</fullName>
    </submittedName>
</protein>
<name>D7E7F4_METEZ</name>
<keyword evidence="3 6" id="KW-0812">Transmembrane</keyword>
<organism evidence="7 8">
    <name type="scientific">Methanohalobium evestigatum (strain ATCC BAA-1072 / DSM 3721 / NBRC 107634 / OCM 161 / Z-7303)</name>
    <dbReference type="NCBI Taxonomy" id="644295"/>
    <lineage>
        <taxon>Archaea</taxon>
        <taxon>Methanobacteriati</taxon>
        <taxon>Methanobacteriota</taxon>
        <taxon>Stenosarchaea group</taxon>
        <taxon>Methanomicrobia</taxon>
        <taxon>Methanosarcinales</taxon>
        <taxon>Methanosarcinaceae</taxon>
        <taxon>Methanohalobium</taxon>
    </lineage>
</organism>
<feature type="transmembrane region" description="Helical" evidence="6">
    <location>
        <begin position="345"/>
        <end position="363"/>
    </location>
</feature>
<dbReference type="PANTHER" id="PTHR42770:SF11">
    <property type="entry name" value="INNER MEMBRANE TRANSPORT PROTEIN YBAT"/>
    <property type="match status" value="1"/>
</dbReference>
<evidence type="ECO:0000256" key="4">
    <source>
        <dbReference type="ARBA" id="ARBA00022989"/>
    </source>
</evidence>
<feature type="transmembrane region" description="Helical" evidence="6">
    <location>
        <begin position="46"/>
        <end position="67"/>
    </location>
</feature>
<keyword evidence="8" id="KW-1185">Reference proteome</keyword>
<evidence type="ECO:0000313" key="7">
    <source>
        <dbReference type="EMBL" id="ADI73903.1"/>
    </source>
</evidence>
<dbReference type="EMBL" id="CP002069">
    <property type="protein sequence ID" value="ADI73903.1"/>
    <property type="molecule type" value="Genomic_DNA"/>
</dbReference>
<gene>
    <name evidence="7" type="ordered locus">Metev_1014</name>
</gene>
<reference evidence="7 8" key="1">
    <citation type="submission" date="2010-06" db="EMBL/GenBank/DDBJ databases">
        <title>Complete sequence chromosome of Methanohalobium evestigatum Z-7303.</title>
        <authorList>
            <consortium name="US DOE Joint Genome Institute"/>
            <person name="Lucas S."/>
            <person name="Copeland A."/>
            <person name="Lapidus A."/>
            <person name="Cheng J.-F."/>
            <person name="Bruce D."/>
            <person name="Goodwin L."/>
            <person name="Pitluck S."/>
            <person name="Saunders E."/>
            <person name="Detter J.C."/>
            <person name="Han C."/>
            <person name="Tapia R."/>
            <person name="Land M."/>
            <person name="Hauser L."/>
            <person name="Kyrpides N."/>
            <person name="Mikhailova N."/>
            <person name="Sieprawska-Lupa M."/>
            <person name="Whitman W.B."/>
            <person name="Anderson I."/>
            <person name="Woyke T."/>
        </authorList>
    </citation>
    <scope>NUCLEOTIDE SEQUENCE [LARGE SCALE GENOMIC DNA]</scope>
    <source>
        <strain evidence="8">ATCC BAA-1072 / DSM 3721 / NBRC 107634 / OCM 161 / Z-7303</strain>
    </source>
</reference>
<accession>D7E7F4</accession>
<evidence type="ECO:0000256" key="2">
    <source>
        <dbReference type="ARBA" id="ARBA00022475"/>
    </source>
</evidence>
<dbReference type="InterPro" id="IPR002293">
    <property type="entry name" value="AA/rel_permease1"/>
</dbReference>
<feature type="transmembrane region" description="Helical" evidence="6">
    <location>
        <begin position="146"/>
        <end position="170"/>
    </location>
</feature>
<evidence type="ECO:0000256" key="3">
    <source>
        <dbReference type="ARBA" id="ARBA00022692"/>
    </source>
</evidence>
<dbReference type="KEGG" id="mev:Metev_1014"/>
<dbReference type="GeneID" id="9346644"/>
<feature type="transmembrane region" description="Helical" evidence="6">
    <location>
        <begin position="88"/>
        <end position="111"/>
    </location>
</feature>
<dbReference type="PIRSF" id="PIRSF006060">
    <property type="entry name" value="AA_transporter"/>
    <property type="match status" value="1"/>
</dbReference>
<evidence type="ECO:0000313" key="8">
    <source>
        <dbReference type="Proteomes" id="UP000000391"/>
    </source>
</evidence>
<dbReference type="AlphaFoldDB" id="D7E7F4"/>
<feature type="transmembrane region" description="Helical" evidence="6">
    <location>
        <begin position="269"/>
        <end position="294"/>
    </location>
</feature>
<sequence>MANNKPALKKELGLLELTVSGVGNILGAGIYVLIGKAAGLAGNALWMSFLFAGIAISFTGLSYMELSSMFPKAGAEYVYVKQAFGDKMAFLVGWFVLVGETIAISTVALGFGGYFGTLFGTAVLPVAIILILVFTLILFTGVKLSVRFAIIMTATGVMGLLVVIVIGLPYMGSINYLDVTSLSGLFEASALVFFAFLGFEEIVRLSQETKNPEKTTTKALVLAIVVTVSLYILIALTAVSVYNWQELAKSSAPLADVASVAFGKNAFELIIVIALFSTANAVLFMLLGSSRILYGMAEHGAIPNIIAWVHPSRRTPWIAISTIALVSISLTFIGDIATVANISNFMVFLIFITVNITLIRLRFCDSFKYRPFRVPLNIGNFPIIPLLGTVSTMILFLHLNLTVIIYGFLFVGIGVLIIGIKSRNQTTLIR</sequence>
<dbReference type="Pfam" id="PF13520">
    <property type="entry name" value="AA_permease_2"/>
    <property type="match status" value="1"/>
</dbReference>
<dbReference type="Gene3D" id="1.20.1740.10">
    <property type="entry name" value="Amino acid/polyamine transporter I"/>
    <property type="match status" value="1"/>
</dbReference>
<evidence type="ECO:0000256" key="6">
    <source>
        <dbReference type="SAM" id="Phobius"/>
    </source>
</evidence>
<feature type="transmembrane region" description="Helical" evidence="6">
    <location>
        <begin position="182"/>
        <end position="199"/>
    </location>
</feature>